<evidence type="ECO:0000256" key="1">
    <source>
        <dbReference type="ARBA" id="ARBA00005536"/>
    </source>
</evidence>
<dbReference type="FunFam" id="1.20.1260.60:FF:000002">
    <property type="entry name" value="Vacuolar protein sorting-associated protein IST1"/>
    <property type="match status" value="1"/>
</dbReference>
<accession>A0A835CIA0</accession>
<protein>
    <submittedName>
        <fullName evidence="3">Bile acid:Na+ symporter</fullName>
    </submittedName>
</protein>
<feature type="compositionally biased region" description="Polar residues" evidence="2">
    <location>
        <begin position="360"/>
        <end position="370"/>
    </location>
</feature>
<dbReference type="PANTHER" id="PTHR12161">
    <property type="entry name" value="IST1 FAMILY MEMBER"/>
    <property type="match status" value="1"/>
</dbReference>
<feature type="region of interest" description="Disordered" evidence="2">
    <location>
        <begin position="212"/>
        <end position="344"/>
    </location>
</feature>
<dbReference type="EMBL" id="JAAIUW010000001">
    <property type="protein sequence ID" value="KAF7843329.1"/>
    <property type="molecule type" value="Genomic_DNA"/>
</dbReference>
<gene>
    <name evidence="3" type="ORF">G2W53_000234</name>
</gene>
<dbReference type="InterPro" id="IPR042277">
    <property type="entry name" value="IST1-like"/>
</dbReference>
<comment type="similarity">
    <text evidence="1">Belongs to the IST1 family.</text>
</comment>
<dbReference type="AlphaFoldDB" id="A0A835CIA0"/>
<reference evidence="3" key="1">
    <citation type="submission" date="2020-09" db="EMBL/GenBank/DDBJ databases">
        <title>Genome-Enabled Discovery of Anthraquinone Biosynthesis in Senna tora.</title>
        <authorList>
            <person name="Kang S.-H."/>
            <person name="Pandey R.P."/>
            <person name="Lee C.-M."/>
            <person name="Sim J.-S."/>
            <person name="Jeong J.-T."/>
            <person name="Choi B.-S."/>
            <person name="Jung M."/>
            <person name="Ginzburg D."/>
            <person name="Zhao K."/>
            <person name="Won S.Y."/>
            <person name="Oh T.-J."/>
            <person name="Yu Y."/>
            <person name="Kim N.-H."/>
            <person name="Lee O.R."/>
            <person name="Lee T.-H."/>
            <person name="Bashyal P."/>
            <person name="Kim T.-S."/>
            <person name="Lee W.-H."/>
            <person name="Kawkins C."/>
            <person name="Kim C.-K."/>
            <person name="Kim J.S."/>
            <person name="Ahn B.O."/>
            <person name="Rhee S.Y."/>
            <person name="Sohng J.K."/>
        </authorList>
    </citation>
    <scope>NUCLEOTIDE SEQUENCE</scope>
    <source>
        <tissue evidence="3">Leaf</tissue>
    </source>
</reference>
<dbReference type="PANTHER" id="PTHR12161:SF60">
    <property type="entry name" value="REGULATOR OF VPS4 ACTIVITY IN THE MVB PATHWAY PROTEIN"/>
    <property type="match status" value="1"/>
</dbReference>
<feature type="compositionally biased region" description="Basic and acidic residues" evidence="2">
    <location>
        <begin position="272"/>
        <end position="292"/>
    </location>
</feature>
<dbReference type="GO" id="GO:0015031">
    <property type="term" value="P:protein transport"/>
    <property type="evidence" value="ECO:0007669"/>
    <property type="project" value="InterPro"/>
</dbReference>
<sequence length="406" mass="46451">MFDSLLKPKFYKKGKTCVDCIKSRMETIRKKRKAVEKFLKKDIADLLKSGLDYNAYGRAEGLLMEQNMSSCYELVVNYIKCISDHLLVLSKESNCPDECKEAVQSLIHAAARFADLPELRNLRTLFMEKFGDSLQPYISKEFVAKLKLESTQEMKIQILHDIAQEFSIKWDSKALKETLNRPSPLLQEMPKHKSLNMKQISSKESWRLQSNNISDHETSTDISSQDGPKTCSSSLESVSEKEIEYNNNNNNNNKRPSPSHKKINVPLHPYLKKPDNKGENKEESNSNQEKPKPRSVRTRGLKTSPAGPNTNVPESDSRDEEEKIMDELLMHYSKKRSPYEPEGRNTIRYKKIESDHGQLTRGTSLPSQLPSCVEPKMLGEGTRRHVHPKLPDYDDLTARLAAIKGR</sequence>
<dbReference type="InterPro" id="IPR005061">
    <property type="entry name" value="Ist1"/>
</dbReference>
<keyword evidence="4" id="KW-1185">Reference proteome</keyword>
<evidence type="ECO:0000313" key="3">
    <source>
        <dbReference type="EMBL" id="KAF7843329.1"/>
    </source>
</evidence>
<dbReference type="Pfam" id="PF03398">
    <property type="entry name" value="Ist1"/>
    <property type="match status" value="1"/>
</dbReference>
<dbReference type="Gene3D" id="1.20.1260.60">
    <property type="entry name" value="Vacuolar protein sorting-associated protein Ist1"/>
    <property type="match status" value="1"/>
</dbReference>
<feature type="compositionally biased region" description="Polar residues" evidence="2">
    <location>
        <begin position="220"/>
        <end position="237"/>
    </location>
</feature>
<proteinExistence type="inferred from homology"/>
<evidence type="ECO:0000256" key="2">
    <source>
        <dbReference type="SAM" id="MobiDB-lite"/>
    </source>
</evidence>
<dbReference type="Proteomes" id="UP000634136">
    <property type="component" value="Unassembled WGS sequence"/>
</dbReference>
<dbReference type="OrthoDB" id="29853at2759"/>
<feature type="region of interest" description="Disordered" evidence="2">
    <location>
        <begin position="352"/>
        <end position="371"/>
    </location>
</feature>
<comment type="caution">
    <text evidence="3">The sequence shown here is derived from an EMBL/GenBank/DDBJ whole genome shotgun (WGS) entry which is preliminary data.</text>
</comment>
<evidence type="ECO:0000313" key="4">
    <source>
        <dbReference type="Proteomes" id="UP000634136"/>
    </source>
</evidence>
<name>A0A835CIA0_9FABA</name>
<organism evidence="3 4">
    <name type="scientific">Senna tora</name>
    <dbReference type="NCBI Taxonomy" id="362788"/>
    <lineage>
        <taxon>Eukaryota</taxon>
        <taxon>Viridiplantae</taxon>
        <taxon>Streptophyta</taxon>
        <taxon>Embryophyta</taxon>
        <taxon>Tracheophyta</taxon>
        <taxon>Spermatophyta</taxon>
        <taxon>Magnoliopsida</taxon>
        <taxon>eudicotyledons</taxon>
        <taxon>Gunneridae</taxon>
        <taxon>Pentapetalae</taxon>
        <taxon>rosids</taxon>
        <taxon>fabids</taxon>
        <taxon>Fabales</taxon>
        <taxon>Fabaceae</taxon>
        <taxon>Caesalpinioideae</taxon>
        <taxon>Cassia clade</taxon>
        <taxon>Senna</taxon>
    </lineage>
</organism>